<evidence type="ECO:0000313" key="1">
    <source>
        <dbReference type="EMBL" id="CAK5102860.1"/>
    </source>
</evidence>
<proteinExistence type="predicted"/>
<dbReference type="Proteomes" id="UP001497535">
    <property type="component" value="Unassembled WGS sequence"/>
</dbReference>
<name>A0ACB1AS92_MELEN</name>
<dbReference type="EMBL" id="CAVMJV010000113">
    <property type="protein sequence ID" value="CAK5102860.1"/>
    <property type="molecule type" value="Genomic_DNA"/>
</dbReference>
<organism evidence="1 2">
    <name type="scientific">Meloidogyne enterolobii</name>
    <name type="common">Root-knot nematode worm</name>
    <name type="synonym">Meloidogyne mayaguensis</name>
    <dbReference type="NCBI Taxonomy" id="390850"/>
    <lineage>
        <taxon>Eukaryota</taxon>
        <taxon>Metazoa</taxon>
        <taxon>Ecdysozoa</taxon>
        <taxon>Nematoda</taxon>
        <taxon>Chromadorea</taxon>
        <taxon>Rhabditida</taxon>
        <taxon>Tylenchina</taxon>
        <taxon>Tylenchomorpha</taxon>
        <taxon>Tylenchoidea</taxon>
        <taxon>Meloidogynidae</taxon>
        <taxon>Meloidogyninae</taxon>
        <taxon>Meloidogyne</taxon>
    </lineage>
</organism>
<comment type="caution">
    <text evidence="1">The sequence shown here is derived from an EMBL/GenBank/DDBJ whole genome shotgun (WGS) entry which is preliminary data.</text>
</comment>
<keyword evidence="2" id="KW-1185">Reference proteome</keyword>
<protein>
    <submittedName>
        <fullName evidence="1">Uncharacterized protein</fullName>
    </submittedName>
</protein>
<reference evidence="1" key="1">
    <citation type="submission" date="2023-11" db="EMBL/GenBank/DDBJ databases">
        <authorList>
            <person name="Poullet M."/>
        </authorList>
    </citation>
    <scope>NUCLEOTIDE SEQUENCE</scope>
    <source>
        <strain evidence="1">E1834</strain>
    </source>
</reference>
<sequence>MANKHTICYYHHPDLGNFHYGAQHPMKPARLAATHSLVVNYELHRHMTCLLPPRATHHDLARFHSPEYIQFLKRICPSNALHYESLFHKFNIGEDCPVFDGIFDFCALYTGGTLEGAIRLNHGQSDIAINWSGGLHHAKKSEASGFCYVNDIVIGIIELLKYFPRFFLNFIFCLKRFKDLV</sequence>
<gene>
    <name evidence="1" type="ORF">MENTE1834_LOCUS42625</name>
</gene>
<evidence type="ECO:0000313" key="2">
    <source>
        <dbReference type="Proteomes" id="UP001497535"/>
    </source>
</evidence>
<accession>A0ACB1AS92</accession>